<dbReference type="EMBL" id="QRZM01000017">
    <property type="protein sequence ID" value="RGV71929.1"/>
    <property type="molecule type" value="Genomic_DNA"/>
</dbReference>
<accession>A0A412YWA4</accession>
<dbReference type="Pfam" id="PF13751">
    <property type="entry name" value="DDE_Tnp_1_6"/>
    <property type="match status" value="1"/>
</dbReference>
<comment type="caution">
    <text evidence="2">The sequence shown here is derived from an EMBL/GenBank/DDBJ whole genome shotgun (WGS) entry which is preliminary data.</text>
</comment>
<dbReference type="AlphaFoldDB" id="A0A412YWA4"/>
<reference evidence="2 3" key="1">
    <citation type="submission" date="2018-08" db="EMBL/GenBank/DDBJ databases">
        <title>A genome reference for cultivated species of the human gut microbiota.</title>
        <authorList>
            <person name="Zou Y."/>
            <person name="Xue W."/>
            <person name="Luo G."/>
        </authorList>
    </citation>
    <scope>NUCLEOTIDE SEQUENCE [LARGE SCALE GENOMIC DNA]</scope>
    <source>
        <strain evidence="2 3">AF14-18</strain>
    </source>
</reference>
<gene>
    <name evidence="2" type="ORF">DWW02_26035</name>
</gene>
<protein>
    <recommendedName>
        <fullName evidence="1">Transposase DDE domain-containing protein</fullName>
    </recommendedName>
</protein>
<feature type="domain" description="Transposase DDE" evidence="1">
    <location>
        <begin position="2"/>
        <end position="48"/>
    </location>
</feature>
<dbReference type="Proteomes" id="UP000284543">
    <property type="component" value="Unassembled WGS sequence"/>
</dbReference>
<evidence type="ECO:0000259" key="1">
    <source>
        <dbReference type="Pfam" id="PF13751"/>
    </source>
</evidence>
<sequence>MKRCVLSEYLFGTIKRLMGATYFLLRGLRKVTGEVAFFCLEYNIERIHPLFLGFGKMMELMLGTEASFLLKYVFIMRAMTQGEKEA</sequence>
<name>A0A412YWA4_9FIRM</name>
<dbReference type="InterPro" id="IPR025668">
    <property type="entry name" value="Tnp_DDE_dom"/>
</dbReference>
<evidence type="ECO:0000313" key="3">
    <source>
        <dbReference type="Proteomes" id="UP000284543"/>
    </source>
</evidence>
<proteinExistence type="predicted"/>
<organism evidence="2 3">
    <name type="scientific">Enterocloster bolteae</name>
    <dbReference type="NCBI Taxonomy" id="208479"/>
    <lineage>
        <taxon>Bacteria</taxon>
        <taxon>Bacillati</taxon>
        <taxon>Bacillota</taxon>
        <taxon>Clostridia</taxon>
        <taxon>Lachnospirales</taxon>
        <taxon>Lachnospiraceae</taxon>
        <taxon>Enterocloster</taxon>
    </lineage>
</organism>
<evidence type="ECO:0000313" key="2">
    <source>
        <dbReference type="EMBL" id="RGV71929.1"/>
    </source>
</evidence>